<dbReference type="RefSeq" id="XP_006816378.1">
    <property type="nucleotide sequence ID" value="XM_006816315.1"/>
</dbReference>
<gene>
    <name evidence="3" type="primary">LOC102803496</name>
</gene>
<dbReference type="Gene3D" id="2.60.40.150">
    <property type="entry name" value="C2 domain"/>
    <property type="match status" value="1"/>
</dbReference>
<protein>
    <submittedName>
        <fullName evidence="3">Uncharacterized protein LOC102803496</fullName>
    </submittedName>
</protein>
<evidence type="ECO:0000313" key="3">
    <source>
        <dbReference type="RefSeq" id="XP_006816378.1"/>
    </source>
</evidence>
<name>A0ABM0M8N7_SACKO</name>
<feature type="region of interest" description="Disordered" evidence="1">
    <location>
        <begin position="1"/>
        <end position="21"/>
    </location>
</feature>
<accession>A0ABM0M8N7</accession>
<reference evidence="3" key="1">
    <citation type="submission" date="2025-08" db="UniProtKB">
        <authorList>
            <consortium name="RefSeq"/>
        </authorList>
    </citation>
    <scope>IDENTIFICATION</scope>
    <source>
        <tissue evidence="3">Testes</tissue>
    </source>
</reference>
<dbReference type="InterPro" id="IPR035892">
    <property type="entry name" value="C2_domain_sf"/>
</dbReference>
<evidence type="ECO:0000313" key="2">
    <source>
        <dbReference type="Proteomes" id="UP000694865"/>
    </source>
</evidence>
<organism evidence="2 3">
    <name type="scientific">Saccoglossus kowalevskii</name>
    <name type="common">Acorn worm</name>
    <dbReference type="NCBI Taxonomy" id="10224"/>
    <lineage>
        <taxon>Eukaryota</taxon>
        <taxon>Metazoa</taxon>
        <taxon>Hemichordata</taxon>
        <taxon>Enteropneusta</taxon>
        <taxon>Harrimaniidae</taxon>
        <taxon>Saccoglossus</taxon>
    </lineage>
</organism>
<dbReference type="SUPFAM" id="SSF49562">
    <property type="entry name" value="C2 domain (Calcium/lipid-binding domain, CaLB)"/>
    <property type="match status" value="1"/>
</dbReference>
<dbReference type="Proteomes" id="UP000694865">
    <property type="component" value="Unplaced"/>
</dbReference>
<sequence>MGTSASKTPTEQHGSDPNRVQGMARLMVARPQKKRPKNMHPLLKMLDEEDEKYEYKKQSMYLLKQLFKGMDPTVMKTVGDVRGEIKLSFKYDQQKNLLLVKVVCAKELVPKDLSGKAADPYVKEVLILRGGSLEKDSS</sequence>
<proteinExistence type="predicted"/>
<dbReference type="GeneID" id="102803496"/>
<evidence type="ECO:0000256" key="1">
    <source>
        <dbReference type="SAM" id="MobiDB-lite"/>
    </source>
</evidence>
<feature type="compositionally biased region" description="Polar residues" evidence="1">
    <location>
        <begin position="1"/>
        <end position="12"/>
    </location>
</feature>
<keyword evidence="2" id="KW-1185">Reference proteome</keyword>